<dbReference type="OrthoDB" id="5607828at2759"/>
<accession>A0A9W7Y2L7</accession>
<evidence type="ECO:0000313" key="2">
    <source>
        <dbReference type="EMBL" id="KAJ1722839.1"/>
    </source>
</evidence>
<feature type="non-terminal residue" evidence="2">
    <location>
        <position position="504"/>
    </location>
</feature>
<evidence type="ECO:0000313" key="3">
    <source>
        <dbReference type="Proteomes" id="UP001143981"/>
    </source>
</evidence>
<feature type="region of interest" description="Disordered" evidence="1">
    <location>
        <begin position="455"/>
        <end position="504"/>
    </location>
</feature>
<dbReference type="AlphaFoldDB" id="A0A9W7Y2L7"/>
<sequence length="504" mass="55263">MELDVQAPDKGLELPPKVGREERAVEAPSTPQGGPFSASEEHEEHEEREEHEVHEEKDRWSHEHFTMAWRGLRAAGWTPEEADEFVRTTQLGQEARKKEKHDRDVAERAKAIVDKLQKLDESKTGVEALHKKIAVAQAELDKMKKEATQMVDGRERMAKELLELQTELDEVLFNQAGQGSYHQLQDQVQMAAKECIPEPVAKTSWAARVAMGRARTEGGAVVRTAGMAAGARERIIGEAPLLTEAEKEEAAKRFPLPNFVKEGGRANLLVVDGIGGKATGRHVGSVRSALQRKVGPNIKLGWIEWASATSVEVLVHCHEWSEVCTYLAGAGFKVMPELAPDAPRPGSSKEPAQELELARKHWARIASEWQWAQQGYLAQELLAKYGHPSPDKPGTAKDTRVFAQSAASEEGEIMDMEIPQPGAAETVAGAKRASNSSSVAAVAKKGTSKNQFAVLSETEDQELSDLDSNYSIATENMDDVGMASDANSPSSIRGDRQDMMRAET</sequence>
<reference evidence="2" key="1">
    <citation type="submission" date="2022-07" db="EMBL/GenBank/DDBJ databases">
        <title>Phylogenomic reconstructions and comparative analyses of Kickxellomycotina fungi.</title>
        <authorList>
            <person name="Reynolds N.K."/>
            <person name="Stajich J.E."/>
            <person name="Barry K."/>
            <person name="Grigoriev I.V."/>
            <person name="Crous P."/>
            <person name="Smith M.E."/>
        </authorList>
    </citation>
    <scope>NUCLEOTIDE SEQUENCE</scope>
    <source>
        <strain evidence="2">BCRC 34381</strain>
    </source>
</reference>
<comment type="caution">
    <text evidence="2">The sequence shown here is derived from an EMBL/GenBank/DDBJ whole genome shotgun (WGS) entry which is preliminary data.</text>
</comment>
<feature type="compositionally biased region" description="Basic and acidic residues" evidence="1">
    <location>
        <begin position="493"/>
        <end position="504"/>
    </location>
</feature>
<evidence type="ECO:0000256" key="1">
    <source>
        <dbReference type="SAM" id="MobiDB-lite"/>
    </source>
</evidence>
<dbReference type="Proteomes" id="UP001143981">
    <property type="component" value="Unassembled WGS sequence"/>
</dbReference>
<dbReference type="EMBL" id="JANBOI010002303">
    <property type="protein sequence ID" value="KAJ1722839.1"/>
    <property type="molecule type" value="Genomic_DNA"/>
</dbReference>
<feature type="region of interest" description="Disordered" evidence="1">
    <location>
        <begin position="1"/>
        <end position="60"/>
    </location>
</feature>
<feature type="compositionally biased region" description="Basic and acidic residues" evidence="1">
    <location>
        <begin position="48"/>
        <end position="60"/>
    </location>
</feature>
<organism evidence="2 3">
    <name type="scientific">Coemansia biformis</name>
    <dbReference type="NCBI Taxonomy" id="1286918"/>
    <lineage>
        <taxon>Eukaryota</taxon>
        <taxon>Fungi</taxon>
        <taxon>Fungi incertae sedis</taxon>
        <taxon>Zoopagomycota</taxon>
        <taxon>Kickxellomycotina</taxon>
        <taxon>Kickxellomycetes</taxon>
        <taxon>Kickxellales</taxon>
        <taxon>Kickxellaceae</taxon>
        <taxon>Coemansia</taxon>
    </lineage>
</organism>
<proteinExistence type="predicted"/>
<keyword evidence="3" id="KW-1185">Reference proteome</keyword>
<gene>
    <name evidence="2" type="ORF">LPJ61_005886</name>
</gene>
<protein>
    <submittedName>
        <fullName evidence="2">Uncharacterized protein</fullName>
    </submittedName>
</protein>
<name>A0A9W7Y2L7_9FUNG</name>